<dbReference type="EMBL" id="BFAZ01000002">
    <property type="protein sequence ID" value="GBF40882.1"/>
    <property type="molecule type" value="Genomic_DNA"/>
</dbReference>
<gene>
    <name evidence="1" type="ORF">LPTSP2_01480</name>
</gene>
<proteinExistence type="predicted"/>
<dbReference type="AlphaFoldDB" id="A0A2P2D8C2"/>
<keyword evidence="1" id="KW-0449">Lipoprotein</keyword>
<protein>
    <submittedName>
        <fullName evidence="1">Putative lipoprotein</fullName>
    </submittedName>
</protein>
<keyword evidence="2" id="KW-1185">Reference proteome</keyword>
<dbReference type="Proteomes" id="UP000245206">
    <property type="component" value="Unassembled WGS sequence"/>
</dbReference>
<comment type="caution">
    <text evidence="1">The sequence shown here is derived from an EMBL/GenBank/DDBJ whole genome shotgun (WGS) entry which is preliminary data.</text>
</comment>
<accession>A0A2P2D8C2</accession>
<dbReference type="RefSeq" id="WP_108958159.1">
    <property type="nucleotide sequence ID" value="NZ_BFAZ01000002.1"/>
</dbReference>
<sequence length="98" mass="11411">MKWITIFSILFFFGRCHTTVIKIQKTELDINKMELKQNQTHQTSLVFGYTEVSDPSKSNCKNEKTKAIVLHRDWKDKLIHVLIGGIYSSKSISIYCDE</sequence>
<dbReference type="NCBIfam" id="NF047524">
    <property type="entry name" value="LIC_10461_domain"/>
    <property type="match status" value="1"/>
</dbReference>
<evidence type="ECO:0000313" key="1">
    <source>
        <dbReference type="EMBL" id="GBF40882.1"/>
    </source>
</evidence>
<reference evidence="2" key="1">
    <citation type="journal article" date="2019" name="Microbiol. Immunol.">
        <title>Molecular and phenotypic characterization of Leptospira johnsonii sp. nov., Leptospira ellinghausenii sp. nov. and Leptospira ryugenii sp. nov. isolated from soil and water in Japan.</title>
        <authorList>
            <person name="Masuzawa T."/>
            <person name="Saito M."/>
            <person name="Nakao R."/>
            <person name="Nikaido Y."/>
            <person name="Matsumoto M."/>
            <person name="Ogawa M."/>
            <person name="Yokoyama M."/>
            <person name="Hidaka Y."/>
            <person name="Tomita J."/>
            <person name="Sakakibara K."/>
            <person name="Suzuki K."/>
            <person name="Yasuda S."/>
            <person name="Sato H."/>
            <person name="Yamaguchi M."/>
            <person name="Yoshida S.I."/>
            <person name="Koizumi N."/>
            <person name="Kawamura Y."/>
        </authorList>
    </citation>
    <scope>NUCLEOTIDE SEQUENCE [LARGE SCALE GENOMIC DNA]</scope>
    <source>
        <strain evidence="2">E18</strain>
    </source>
</reference>
<evidence type="ECO:0000313" key="2">
    <source>
        <dbReference type="Proteomes" id="UP000245206"/>
    </source>
</evidence>
<name>A0A2P2D8C2_9LEPT</name>
<organism evidence="1 2">
    <name type="scientific">Leptospira ellinghausenii</name>
    <dbReference type="NCBI Taxonomy" id="1917822"/>
    <lineage>
        <taxon>Bacteria</taxon>
        <taxon>Pseudomonadati</taxon>
        <taxon>Spirochaetota</taxon>
        <taxon>Spirochaetia</taxon>
        <taxon>Leptospirales</taxon>
        <taxon>Leptospiraceae</taxon>
        <taxon>Leptospira</taxon>
    </lineage>
</organism>